<dbReference type="Pfam" id="PF12706">
    <property type="entry name" value="Lactamase_B_2"/>
    <property type="match status" value="1"/>
</dbReference>
<evidence type="ECO:0000259" key="1">
    <source>
        <dbReference type="Pfam" id="PF12706"/>
    </source>
</evidence>
<dbReference type="InterPro" id="IPR036866">
    <property type="entry name" value="RibonucZ/Hydroxyglut_hydro"/>
</dbReference>
<dbReference type="AlphaFoldDB" id="A0A066RRS6"/>
<evidence type="ECO:0000313" key="3">
    <source>
        <dbReference type="Proteomes" id="UP000027192"/>
    </source>
</evidence>
<keyword evidence="3" id="KW-1185">Reference proteome</keyword>
<reference evidence="2 3" key="1">
    <citation type="submission" date="2014-04" db="EMBL/GenBank/DDBJ databases">
        <title>Draft genome sequence of Photobacterium halotolerans S2753: a solonamide, ngercheumicin and holomycin producer.</title>
        <authorList>
            <person name="Machado H.R."/>
            <person name="Gram L."/>
        </authorList>
    </citation>
    <scope>NUCLEOTIDE SEQUENCE [LARGE SCALE GENOMIC DNA]</scope>
    <source>
        <strain evidence="2 3">S2753</strain>
    </source>
</reference>
<dbReference type="RefSeq" id="WP_081819717.1">
    <property type="nucleotide sequence ID" value="NZ_JAGSGC010000001.1"/>
</dbReference>
<dbReference type="PANTHER" id="PTHR15032">
    <property type="entry name" value="N-ACYL-PHOSPHATIDYLETHANOLAMINE-HYDROLYZING PHOSPHOLIPASE D"/>
    <property type="match status" value="1"/>
</dbReference>
<keyword evidence="2" id="KW-0378">Hydrolase</keyword>
<dbReference type="InterPro" id="IPR001279">
    <property type="entry name" value="Metallo-B-lactamas"/>
</dbReference>
<evidence type="ECO:0000313" key="2">
    <source>
        <dbReference type="EMBL" id="KDM90392.1"/>
    </source>
</evidence>
<sequence length="360" mass="40014">MRGLKGALAGVAALGAGVLMMNHDLSAEMTETAETSDHFYAGSFHNSQKKQQPGLKKTLGILGRYLTEKRVDIAPSGALPVMPLSREQLDALSDDEVHVVKLGHSSVLLKVQGAYWLLDPVFSERASPFSFLGPKRFHPTPISIEALPPIERVLISHNHYDHLDKAAVKKLAAKTTEFLVPLGVDASLKKWGVSEEKIRTFDWWQEHQHGETLVVFTPTQHFSGRSLTDGNQTLWGSWVIHTPDTRLYFSGDSGYFDGFQAIGKKYGPFDLTLMETGAYDKDWASVHMTPEESAQAHLDLQGKVMMPIHNGTFDLAFHAWYEPLERVSEAARIRGIALSTPVFGQPVTAKQIPETGAWWR</sequence>
<organism evidence="2 3">
    <name type="scientific">Photobacterium galatheae</name>
    <dbReference type="NCBI Taxonomy" id="1654360"/>
    <lineage>
        <taxon>Bacteria</taxon>
        <taxon>Pseudomonadati</taxon>
        <taxon>Pseudomonadota</taxon>
        <taxon>Gammaproteobacteria</taxon>
        <taxon>Vibrionales</taxon>
        <taxon>Vibrionaceae</taxon>
        <taxon>Photobacterium</taxon>
    </lineage>
</organism>
<protein>
    <submittedName>
        <fullName evidence="2">Hydrolase</fullName>
    </submittedName>
</protein>
<dbReference type="OrthoDB" id="9805728at2"/>
<dbReference type="GO" id="GO:0016787">
    <property type="term" value="F:hydrolase activity"/>
    <property type="evidence" value="ECO:0007669"/>
    <property type="project" value="UniProtKB-KW"/>
</dbReference>
<gene>
    <name evidence="2" type="ORF">EA58_16830</name>
</gene>
<dbReference type="GO" id="GO:0005737">
    <property type="term" value="C:cytoplasm"/>
    <property type="evidence" value="ECO:0007669"/>
    <property type="project" value="TreeGrafter"/>
</dbReference>
<accession>A0A066RRS6</accession>
<proteinExistence type="predicted"/>
<comment type="caution">
    <text evidence="2">The sequence shown here is derived from an EMBL/GenBank/DDBJ whole genome shotgun (WGS) entry which is preliminary data.</text>
</comment>
<dbReference type="EMBL" id="JMIB01000032">
    <property type="protein sequence ID" value="KDM90392.1"/>
    <property type="molecule type" value="Genomic_DNA"/>
</dbReference>
<dbReference type="PANTHER" id="PTHR15032:SF4">
    <property type="entry name" value="N-ACYL-PHOSPHATIDYLETHANOLAMINE-HYDROLYZING PHOSPHOLIPASE D"/>
    <property type="match status" value="1"/>
</dbReference>
<dbReference type="Gene3D" id="3.60.15.10">
    <property type="entry name" value="Ribonuclease Z/Hydroxyacylglutathione hydrolase-like"/>
    <property type="match status" value="1"/>
</dbReference>
<name>A0A066RRS6_9GAMM</name>
<feature type="domain" description="Metallo-beta-lactamase" evidence="1">
    <location>
        <begin position="117"/>
        <end position="309"/>
    </location>
</feature>
<dbReference type="SUPFAM" id="SSF56281">
    <property type="entry name" value="Metallo-hydrolase/oxidoreductase"/>
    <property type="match status" value="1"/>
</dbReference>
<dbReference type="Proteomes" id="UP000027192">
    <property type="component" value="Unassembled WGS sequence"/>
</dbReference>
<dbReference type="STRING" id="1654360.EA58_16830"/>